<evidence type="ECO:0000256" key="3">
    <source>
        <dbReference type="ARBA" id="ARBA00022606"/>
    </source>
</evidence>
<keyword evidence="3 10" id="KW-0716">Sensory transduction</keyword>
<evidence type="ECO:0000256" key="8">
    <source>
        <dbReference type="ARBA" id="ARBA00023170"/>
    </source>
</evidence>
<keyword evidence="4 10" id="KW-0812">Transmembrane</keyword>
<accession>A0A2I4PHA4</accession>
<keyword evidence="7 10" id="KW-0472">Membrane</keyword>
<feature type="transmembrane region" description="Helical" evidence="10">
    <location>
        <begin position="84"/>
        <end position="102"/>
    </location>
</feature>
<feature type="transmembrane region" description="Helical" evidence="10">
    <location>
        <begin position="309"/>
        <end position="328"/>
    </location>
</feature>
<evidence type="ECO:0000256" key="4">
    <source>
        <dbReference type="ARBA" id="ARBA00022692"/>
    </source>
</evidence>
<protein>
    <recommendedName>
        <fullName evidence="10">Odorant receptor</fullName>
    </recommendedName>
</protein>
<evidence type="ECO:0000256" key="6">
    <source>
        <dbReference type="ARBA" id="ARBA00022989"/>
    </source>
</evidence>
<dbReference type="AlphaFoldDB" id="A0A2I4PHA4"/>
<feature type="transmembrane region" description="Helical" evidence="10">
    <location>
        <begin position="340"/>
        <end position="360"/>
    </location>
</feature>
<dbReference type="GO" id="GO:0005549">
    <property type="term" value="F:odorant binding"/>
    <property type="evidence" value="ECO:0007669"/>
    <property type="project" value="InterPro"/>
</dbReference>
<name>A0A2I4PHA4_ADELI</name>
<keyword evidence="6 10" id="KW-1133">Transmembrane helix</keyword>
<keyword evidence="8 10" id="KW-0675">Receptor</keyword>
<evidence type="ECO:0000256" key="9">
    <source>
        <dbReference type="ARBA" id="ARBA00023224"/>
    </source>
</evidence>
<feature type="transmembrane region" description="Helical" evidence="10">
    <location>
        <begin position="146"/>
        <end position="169"/>
    </location>
</feature>
<comment type="subcellular location">
    <subcellularLocation>
        <location evidence="1 10">Cell membrane</location>
        <topology evidence="1 10">Multi-pass membrane protein</topology>
    </subcellularLocation>
</comment>
<reference evidence="11" key="1">
    <citation type="submission" date="2016-01" db="EMBL/GenBank/DDBJ databases">
        <title>Candidate chemosensory genes identified in Adelphocoris lineolatus (Goeze) (Hemiptera: Miridae) by antennal transcriptome analysis.</title>
        <authorList>
            <person name="Xiao Y."/>
        </authorList>
    </citation>
    <scope>NUCLEOTIDE SEQUENCE</scope>
</reference>
<evidence type="ECO:0000256" key="5">
    <source>
        <dbReference type="ARBA" id="ARBA00022725"/>
    </source>
</evidence>
<dbReference type="InterPro" id="IPR004117">
    <property type="entry name" value="7tm6_olfct_rcpt"/>
</dbReference>
<proteinExistence type="evidence at transcript level"/>
<sequence length="437" mass="49944">MGSLLDKFDEWAEVEDEDFWKFIWKSYGPLIQISCMFPSYRRSMLPITLLTFAVHLLLLVPHFLLLVITIYQTIVDWDLELCSLAIHFSLMIFYAIFTLFYVQYIRYAYSSQAKAMSTDIGNYISGRIYEDKWCVRAKEENWQETLRLLIGPAFLMLGSGAVLILPYTLKTIKGLDNPYGAGMVNANLPIPAWYPFPTHEGAVHWIAVLYQLVAALSVGVIMMQVLLLFLSNAQRLRFELSVVGYSMTSILKRSMKLHLRANPGLNRDEVDMWDPKFQSVVESCLRDSLLHHQTILELLSLFTTQTDTLVLLGYSVGTASIGMSLFNILRALNTQSYESIMLFTIMIMGETLVMYILSYIGESITSQTSDLRNQLYYSPWNNFDLRNRKIFLNFHTAITEPIVITAGGLIPISLDTFSSIMNTAYSCFNLLNTQPEI</sequence>
<comment type="similarity">
    <text evidence="10">Belongs to the insect chemoreceptor superfamily. Heteromeric odorant receptor channel (TC 1.A.69) family.</text>
</comment>
<dbReference type="EMBL" id="KU523675">
    <property type="protein sequence ID" value="APZ81497.1"/>
    <property type="molecule type" value="mRNA"/>
</dbReference>
<dbReference type="GO" id="GO:0005886">
    <property type="term" value="C:plasma membrane"/>
    <property type="evidence" value="ECO:0007669"/>
    <property type="project" value="UniProtKB-SubCell"/>
</dbReference>
<feature type="transmembrane region" description="Helical" evidence="10">
    <location>
        <begin position="47"/>
        <end position="72"/>
    </location>
</feature>
<evidence type="ECO:0000256" key="10">
    <source>
        <dbReference type="RuleBase" id="RU351113"/>
    </source>
</evidence>
<keyword evidence="2" id="KW-1003">Cell membrane</keyword>
<organism evidence="11">
    <name type="scientific">Adelphocoris lineolatus</name>
    <name type="common">Alfalfa plant bug</name>
    <dbReference type="NCBI Taxonomy" id="236346"/>
    <lineage>
        <taxon>Eukaryota</taxon>
        <taxon>Metazoa</taxon>
        <taxon>Ecdysozoa</taxon>
        <taxon>Arthropoda</taxon>
        <taxon>Hexapoda</taxon>
        <taxon>Insecta</taxon>
        <taxon>Pterygota</taxon>
        <taxon>Neoptera</taxon>
        <taxon>Paraneoptera</taxon>
        <taxon>Hemiptera</taxon>
        <taxon>Heteroptera</taxon>
        <taxon>Panheteroptera</taxon>
        <taxon>Cimicomorpha</taxon>
        <taxon>Miridae</taxon>
        <taxon>Mirini</taxon>
        <taxon>Adelphocoris</taxon>
    </lineage>
</organism>
<evidence type="ECO:0000256" key="2">
    <source>
        <dbReference type="ARBA" id="ARBA00022475"/>
    </source>
</evidence>
<keyword evidence="9 10" id="KW-0807">Transducer</keyword>
<dbReference type="GO" id="GO:0004984">
    <property type="term" value="F:olfactory receptor activity"/>
    <property type="evidence" value="ECO:0007669"/>
    <property type="project" value="InterPro"/>
</dbReference>
<dbReference type="Pfam" id="PF02949">
    <property type="entry name" value="7tm_6"/>
    <property type="match status" value="1"/>
</dbReference>
<comment type="caution">
    <text evidence="10">Lacks conserved residue(s) required for the propagation of feature annotation.</text>
</comment>
<evidence type="ECO:0000256" key="1">
    <source>
        <dbReference type="ARBA" id="ARBA00004651"/>
    </source>
</evidence>
<evidence type="ECO:0000313" key="11">
    <source>
        <dbReference type="EMBL" id="APZ81497.1"/>
    </source>
</evidence>
<keyword evidence="5 10" id="KW-0552">Olfaction</keyword>
<feature type="transmembrane region" description="Helical" evidence="10">
    <location>
        <begin position="202"/>
        <end position="230"/>
    </location>
</feature>
<evidence type="ECO:0000256" key="7">
    <source>
        <dbReference type="ARBA" id="ARBA00023136"/>
    </source>
</evidence>
<dbReference type="GO" id="GO:0007165">
    <property type="term" value="P:signal transduction"/>
    <property type="evidence" value="ECO:0007669"/>
    <property type="project" value="UniProtKB-KW"/>
</dbReference>
<dbReference type="PANTHER" id="PTHR21137:SF35">
    <property type="entry name" value="ODORANT RECEPTOR 19A-RELATED"/>
    <property type="match status" value="1"/>
</dbReference>
<dbReference type="PANTHER" id="PTHR21137">
    <property type="entry name" value="ODORANT RECEPTOR"/>
    <property type="match status" value="1"/>
</dbReference>